<dbReference type="OrthoDB" id="118855at2"/>
<dbReference type="SUPFAM" id="SSF55331">
    <property type="entry name" value="Tautomerase/MIF"/>
    <property type="match status" value="1"/>
</dbReference>
<protein>
    <recommendedName>
        <fullName evidence="3">Tautomerase enzyme</fullName>
    </recommendedName>
</protein>
<keyword evidence="2" id="KW-1185">Reference proteome</keyword>
<reference evidence="1 2" key="1">
    <citation type="submission" date="2015-09" db="EMBL/GenBank/DDBJ databases">
        <authorList>
            <consortium name="Swine Surveillance"/>
        </authorList>
    </citation>
    <scope>NUCLEOTIDE SEQUENCE [LARGE SCALE GENOMIC DNA]</scope>
    <source>
        <strain evidence="1 2">CECT 8383</strain>
    </source>
</reference>
<dbReference type="RefSeq" id="WP_058318532.1">
    <property type="nucleotide sequence ID" value="NZ_CYSF01000007.1"/>
</dbReference>
<evidence type="ECO:0000313" key="1">
    <source>
        <dbReference type="EMBL" id="CUH84422.1"/>
    </source>
</evidence>
<sequence length="139" mass="15184">MPLYTIATRKPLAEDLRFAIAQTITDVHCGLTGAPPEFVNVIFMTGYRMRRGCVLGLNGNVRIGGNRGRQLYEDLNKTLHAEVAKTSGIDPTQVFVKLIGVEFNWVVEGAMTMPAPGDEGDWLERKNALHAAMGIAKVA</sequence>
<gene>
    <name evidence="1" type="ORF">TM5383_01632</name>
</gene>
<dbReference type="STRING" id="340021.TM5383_01632"/>
<organism evidence="1 2">
    <name type="scientific">Thalassovita mediterranea</name>
    <dbReference type="NCBI Taxonomy" id="340021"/>
    <lineage>
        <taxon>Bacteria</taxon>
        <taxon>Pseudomonadati</taxon>
        <taxon>Pseudomonadota</taxon>
        <taxon>Alphaproteobacteria</taxon>
        <taxon>Rhodobacterales</taxon>
        <taxon>Roseobacteraceae</taxon>
        <taxon>Thalassovita</taxon>
    </lineage>
</organism>
<dbReference type="EMBL" id="CYSF01000007">
    <property type="protein sequence ID" value="CUH84422.1"/>
    <property type="molecule type" value="Genomic_DNA"/>
</dbReference>
<evidence type="ECO:0000313" key="2">
    <source>
        <dbReference type="Proteomes" id="UP000051681"/>
    </source>
</evidence>
<evidence type="ECO:0008006" key="3">
    <source>
        <dbReference type="Google" id="ProtNLM"/>
    </source>
</evidence>
<accession>A0A0P1GQ58</accession>
<name>A0A0P1GQ58_9RHOB</name>
<dbReference type="AlphaFoldDB" id="A0A0P1GQ58"/>
<dbReference type="Gene3D" id="3.30.429.10">
    <property type="entry name" value="Macrophage Migration Inhibitory Factor"/>
    <property type="match status" value="1"/>
</dbReference>
<proteinExistence type="predicted"/>
<dbReference type="Proteomes" id="UP000051681">
    <property type="component" value="Unassembled WGS sequence"/>
</dbReference>
<dbReference type="InterPro" id="IPR014347">
    <property type="entry name" value="Tautomerase/MIF_sf"/>
</dbReference>